<proteinExistence type="predicted"/>
<name>A0A1Y1SAP5_9GAMM</name>
<gene>
    <name evidence="2" type="ORF">ATO7_14403</name>
</gene>
<organism evidence="2 3">
    <name type="scientific">Oceanococcus atlanticus</name>
    <dbReference type="NCBI Taxonomy" id="1317117"/>
    <lineage>
        <taxon>Bacteria</taxon>
        <taxon>Pseudomonadati</taxon>
        <taxon>Pseudomonadota</taxon>
        <taxon>Gammaproteobacteria</taxon>
        <taxon>Chromatiales</taxon>
        <taxon>Oceanococcaceae</taxon>
        <taxon>Oceanococcus</taxon>
    </lineage>
</organism>
<protein>
    <recommendedName>
        <fullName evidence="4">Extracellular endo-alpha-(1-&gt;5)-L-arabinanase C-terminal domain-containing protein</fullName>
    </recommendedName>
</protein>
<evidence type="ECO:0000313" key="3">
    <source>
        <dbReference type="Proteomes" id="UP000192342"/>
    </source>
</evidence>
<evidence type="ECO:0000313" key="2">
    <source>
        <dbReference type="EMBL" id="ORE85421.1"/>
    </source>
</evidence>
<dbReference type="Proteomes" id="UP000192342">
    <property type="component" value="Unassembled WGS sequence"/>
</dbReference>
<evidence type="ECO:0008006" key="4">
    <source>
        <dbReference type="Google" id="ProtNLM"/>
    </source>
</evidence>
<accession>A0A1Y1SAP5</accession>
<comment type="caution">
    <text evidence="2">The sequence shown here is derived from an EMBL/GenBank/DDBJ whole genome shotgun (WGS) entry which is preliminary data.</text>
</comment>
<keyword evidence="3" id="KW-1185">Reference proteome</keyword>
<dbReference type="STRING" id="1317117.ATO7_14403"/>
<dbReference type="AlphaFoldDB" id="A0A1Y1SAP5"/>
<dbReference type="EMBL" id="AQQV01000004">
    <property type="protein sequence ID" value="ORE85421.1"/>
    <property type="molecule type" value="Genomic_DNA"/>
</dbReference>
<evidence type="ECO:0000256" key="1">
    <source>
        <dbReference type="SAM" id="SignalP"/>
    </source>
</evidence>
<dbReference type="RefSeq" id="WP_146680381.1">
    <property type="nucleotide sequence ID" value="NZ_AQQV01000004.1"/>
</dbReference>
<feature type="chain" id="PRO_5012621045" description="Extracellular endo-alpha-(1-&gt;5)-L-arabinanase C-terminal domain-containing protein" evidence="1">
    <location>
        <begin position="20"/>
        <end position="115"/>
    </location>
</feature>
<feature type="signal peptide" evidence="1">
    <location>
        <begin position="1"/>
        <end position="19"/>
    </location>
</feature>
<sequence>MKKALTILLSMLLAGIAHGADLSSASLSGKWTFTHMILDGEKTVPVNLGMEFLPSGEVVNYSRAGKEKNRGNYVIDQGVITYTDKRGPQRWEVKQFDGDTLIVDHKGAEMFFTRP</sequence>
<keyword evidence="1" id="KW-0732">Signal</keyword>
<reference evidence="2 3" key="1">
    <citation type="submission" date="2013-04" db="EMBL/GenBank/DDBJ databases">
        <title>Oceanococcus atlanticus 22II-S10r2 Genome Sequencing.</title>
        <authorList>
            <person name="Lai Q."/>
            <person name="Li G."/>
            <person name="Shao Z."/>
        </authorList>
    </citation>
    <scope>NUCLEOTIDE SEQUENCE [LARGE SCALE GENOMIC DNA]</scope>
    <source>
        <strain evidence="2 3">22II-S10r2</strain>
    </source>
</reference>